<keyword evidence="2" id="KW-0539">Nucleus</keyword>
<reference evidence="5" key="1">
    <citation type="journal article" date="2020" name="Nat. Commun.">
        <title>Genome assembly of wild tea tree DASZ reveals pedigree and selection history of tea varieties.</title>
        <authorList>
            <person name="Zhang W."/>
            <person name="Zhang Y."/>
            <person name="Qiu H."/>
            <person name="Guo Y."/>
            <person name="Wan H."/>
            <person name="Zhang X."/>
            <person name="Scossa F."/>
            <person name="Alseekh S."/>
            <person name="Zhang Q."/>
            <person name="Wang P."/>
            <person name="Xu L."/>
            <person name="Schmidt M.H."/>
            <person name="Jia X."/>
            <person name="Li D."/>
            <person name="Zhu A."/>
            <person name="Guo F."/>
            <person name="Chen W."/>
            <person name="Ni D."/>
            <person name="Usadel B."/>
            <person name="Fernie A.R."/>
            <person name="Wen W."/>
        </authorList>
    </citation>
    <scope>NUCLEOTIDE SEQUENCE [LARGE SCALE GENOMIC DNA]</scope>
    <source>
        <strain evidence="5">cv. G240</strain>
    </source>
</reference>
<organism evidence="4 5">
    <name type="scientific">Camellia sinensis</name>
    <name type="common">Tea plant</name>
    <name type="synonym">Thea sinensis</name>
    <dbReference type="NCBI Taxonomy" id="4442"/>
    <lineage>
        <taxon>Eukaryota</taxon>
        <taxon>Viridiplantae</taxon>
        <taxon>Streptophyta</taxon>
        <taxon>Embryophyta</taxon>
        <taxon>Tracheophyta</taxon>
        <taxon>Spermatophyta</taxon>
        <taxon>Magnoliopsida</taxon>
        <taxon>eudicotyledons</taxon>
        <taxon>Gunneridae</taxon>
        <taxon>Pentapetalae</taxon>
        <taxon>asterids</taxon>
        <taxon>Ericales</taxon>
        <taxon>Theaceae</taxon>
        <taxon>Camellia</taxon>
    </lineage>
</organism>
<evidence type="ECO:0000259" key="3">
    <source>
        <dbReference type="PROSITE" id="PS51294"/>
    </source>
</evidence>
<evidence type="ECO:0000313" key="4">
    <source>
        <dbReference type="EMBL" id="KAF5949086.1"/>
    </source>
</evidence>
<evidence type="ECO:0000256" key="1">
    <source>
        <dbReference type="ARBA" id="ARBA00004123"/>
    </source>
</evidence>
<name>A0A7J7HBD6_CAMSI</name>
<reference evidence="4 5" key="2">
    <citation type="submission" date="2020-07" db="EMBL/GenBank/DDBJ databases">
        <title>Genome assembly of wild tea tree DASZ reveals pedigree and selection history of tea varieties.</title>
        <authorList>
            <person name="Zhang W."/>
        </authorList>
    </citation>
    <scope>NUCLEOTIDE SEQUENCE [LARGE SCALE GENOMIC DNA]</scope>
    <source>
        <strain evidence="5">cv. G240</strain>
        <tissue evidence="4">Leaf</tissue>
    </source>
</reference>
<evidence type="ECO:0000256" key="2">
    <source>
        <dbReference type="ARBA" id="ARBA00023242"/>
    </source>
</evidence>
<accession>A0A7J7HBD6</accession>
<protein>
    <recommendedName>
        <fullName evidence="3">HTH myb-type domain-containing protein</fullName>
    </recommendedName>
</protein>
<evidence type="ECO:0000313" key="5">
    <source>
        <dbReference type="Proteomes" id="UP000593564"/>
    </source>
</evidence>
<gene>
    <name evidence="4" type="ORF">HYC85_015043</name>
</gene>
<comment type="caution">
    <text evidence="4">The sequence shown here is derived from an EMBL/GenBank/DDBJ whole genome shotgun (WGS) entry which is preliminary data.</text>
</comment>
<dbReference type="GO" id="GO:0005634">
    <property type="term" value="C:nucleus"/>
    <property type="evidence" value="ECO:0007669"/>
    <property type="project" value="UniProtKB-SubCell"/>
</dbReference>
<dbReference type="EMBL" id="JACBKZ010000006">
    <property type="protein sequence ID" value="KAF5949086.1"/>
    <property type="molecule type" value="Genomic_DNA"/>
</dbReference>
<sequence length="96" mass="11144">MIARLFLGRTDNAMKNHWHVIMARKYREQSNAYRKRKIAQSVHTRLEGEDPSFVYRVTKPPSQPYCVNFCSSNVSLFLTMGFGHCRHLISTLVSLV</sequence>
<dbReference type="InterPro" id="IPR017930">
    <property type="entry name" value="Myb_dom"/>
</dbReference>
<dbReference type="Gene3D" id="1.10.10.60">
    <property type="entry name" value="Homeodomain-like"/>
    <property type="match status" value="1"/>
</dbReference>
<comment type="subcellular location">
    <subcellularLocation>
        <location evidence="1">Nucleus</location>
    </subcellularLocation>
</comment>
<dbReference type="PROSITE" id="PS51294">
    <property type="entry name" value="HTH_MYB"/>
    <property type="match status" value="1"/>
</dbReference>
<dbReference type="AlphaFoldDB" id="A0A7J7HBD6"/>
<dbReference type="Proteomes" id="UP000593564">
    <property type="component" value="Unassembled WGS sequence"/>
</dbReference>
<proteinExistence type="predicted"/>
<feature type="domain" description="HTH myb-type" evidence="3">
    <location>
        <begin position="1"/>
        <end position="26"/>
    </location>
</feature>
<keyword evidence="5" id="KW-1185">Reference proteome</keyword>